<evidence type="ECO:0000313" key="2">
    <source>
        <dbReference type="EMBL" id="NBG96775.1"/>
    </source>
</evidence>
<gene>
    <name evidence="2" type="ORF">GTQ45_13625</name>
</gene>
<dbReference type="InterPro" id="IPR009380">
    <property type="entry name" value="DUF1036"/>
</dbReference>
<feature type="chain" id="PRO_5032600429" evidence="1">
    <location>
        <begin position="25"/>
        <end position="159"/>
    </location>
</feature>
<reference evidence="2 3" key="1">
    <citation type="journal article" date="2016" name="Int. J. Syst. Evol. Microbiol.">
        <title>Pyruvatibacter mobilis gen. nov., sp. nov., a marine bacterium from the culture broth of Picochlorum sp. 122.</title>
        <authorList>
            <person name="Wang G."/>
            <person name="Tang M."/>
            <person name="Wu H."/>
            <person name="Dai S."/>
            <person name="Li T."/>
            <person name="Chen C."/>
            <person name="He H."/>
            <person name="Fan J."/>
            <person name="Xiang W."/>
            <person name="Li X."/>
        </authorList>
    </citation>
    <scope>NUCLEOTIDE SEQUENCE [LARGE SCALE GENOMIC DNA]</scope>
    <source>
        <strain evidence="2 3">GYP-11</strain>
    </source>
</reference>
<keyword evidence="1" id="KW-0732">Signal</keyword>
<protein>
    <submittedName>
        <fullName evidence="2">DUF1036 domain-containing protein</fullName>
    </submittedName>
</protein>
<name>A0A845QDM8_9HYPH</name>
<evidence type="ECO:0000256" key="1">
    <source>
        <dbReference type="SAM" id="SignalP"/>
    </source>
</evidence>
<dbReference type="OrthoDB" id="9806840at2"/>
<dbReference type="Proteomes" id="UP000470384">
    <property type="component" value="Unassembled WGS sequence"/>
</dbReference>
<feature type="signal peptide" evidence="1">
    <location>
        <begin position="1"/>
        <end position="24"/>
    </location>
</feature>
<sequence>MLTRYPATFLFAALAGFTGLTALASPASASLDVCNESASRVGIALGYYKADTWVSEGWWHLEGGQCAPVIESDLNARFYYLFAIDFDAGGGWSGYSTLCVAPGEFTIPGRTDCEARGHHTAGFMEVDTHNSPNWIVRLDEATRKRDPRPNLSSLIEGAR</sequence>
<dbReference type="AlphaFoldDB" id="A0A845QDM8"/>
<dbReference type="Pfam" id="PF06282">
    <property type="entry name" value="DUF1036"/>
    <property type="match status" value="1"/>
</dbReference>
<organism evidence="2 3">
    <name type="scientific">Pyruvatibacter mobilis</name>
    <dbReference type="NCBI Taxonomy" id="1712261"/>
    <lineage>
        <taxon>Bacteria</taxon>
        <taxon>Pseudomonadati</taxon>
        <taxon>Pseudomonadota</taxon>
        <taxon>Alphaproteobacteria</taxon>
        <taxon>Hyphomicrobiales</taxon>
        <taxon>Parvibaculaceae</taxon>
        <taxon>Pyruvatibacter</taxon>
    </lineage>
</organism>
<keyword evidence="3" id="KW-1185">Reference proteome</keyword>
<accession>A0A845QDM8</accession>
<dbReference type="EMBL" id="WXYQ01000011">
    <property type="protein sequence ID" value="NBG96775.1"/>
    <property type="molecule type" value="Genomic_DNA"/>
</dbReference>
<comment type="caution">
    <text evidence="2">The sequence shown here is derived from an EMBL/GenBank/DDBJ whole genome shotgun (WGS) entry which is preliminary data.</text>
</comment>
<evidence type="ECO:0000313" key="3">
    <source>
        <dbReference type="Proteomes" id="UP000470384"/>
    </source>
</evidence>
<proteinExistence type="predicted"/>